<accession>A0AAW2GMP7</accession>
<proteinExistence type="predicted"/>
<reference evidence="2 3" key="1">
    <citation type="submission" date="2023-03" db="EMBL/GenBank/DDBJ databases">
        <title>High recombination rates correlate with genetic variation in Cardiocondyla obscurior ants.</title>
        <authorList>
            <person name="Errbii M."/>
        </authorList>
    </citation>
    <scope>NUCLEOTIDE SEQUENCE [LARGE SCALE GENOMIC DNA]</scope>
    <source>
        <strain evidence="2">Alpha-2009</strain>
        <tissue evidence="2">Whole body</tissue>
    </source>
</reference>
<gene>
    <name evidence="2" type="ORF">PUN28_003890</name>
</gene>
<evidence type="ECO:0000313" key="3">
    <source>
        <dbReference type="Proteomes" id="UP001430953"/>
    </source>
</evidence>
<feature type="region of interest" description="Disordered" evidence="1">
    <location>
        <begin position="1"/>
        <end position="24"/>
    </location>
</feature>
<evidence type="ECO:0000313" key="2">
    <source>
        <dbReference type="EMBL" id="KAL0128815.1"/>
    </source>
</evidence>
<comment type="caution">
    <text evidence="2">The sequence shown here is derived from an EMBL/GenBank/DDBJ whole genome shotgun (WGS) entry which is preliminary data.</text>
</comment>
<evidence type="ECO:0000256" key="1">
    <source>
        <dbReference type="SAM" id="MobiDB-lite"/>
    </source>
</evidence>
<name>A0AAW2GMP7_9HYME</name>
<sequence>MLRWFLSGKPLQRGFSRPPTLGESISDDVRPRDFVAWCDPPVIPRGVSAPEKNETPSPQPPSARFRPPRGDFHYSSLDNIDAIVIRYNLAKDRISFLFFNHLRDSY</sequence>
<keyword evidence="3" id="KW-1185">Reference proteome</keyword>
<dbReference type="EMBL" id="JADYXP020000003">
    <property type="protein sequence ID" value="KAL0128815.1"/>
    <property type="molecule type" value="Genomic_DNA"/>
</dbReference>
<organism evidence="2 3">
    <name type="scientific">Cardiocondyla obscurior</name>
    <dbReference type="NCBI Taxonomy" id="286306"/>
    <lineage>
        <taxon>Eukaryota</taxon>
        <taxon>Metazoa</taxon>
        <taxon>Ecdysozoa</taxon>
        <taxon>Arthropoda</taxon>
        <taxon>Hexapoda</taxon>
        <taxon>Insecta</taxon>
        <taxon>Pterygota</taxon>
        <taxon>Neoptera</taxon>
        <taxon>Endopterygota</taxon>
        <taxon>Hymenoptera</taxon>
        <taxon>Apocrita</taxon>
        <taxon>Aculeata</taxon>
        <taxon>Formicoidea</taxon>
        <taxon>Formicidae</taxon>
        <taxon>Myrmicinae</taxon>
        <taxon>Cardiocondyla</taxon>
    </lineage>
</organism>
<feature type="region of interest" description="Disordered" evidence="1">
    <location>
        <begin position="43"/>
        <end position="70"/>
    </location>
</feature>
<protein>
    <submittedName>
        <fullName evidence="2">Uncharacterized protein</fullName>
    </submittedName>
</protein>
<dbReference type="Proteomes" id="UP001430953">
    <property type="component" value="Unassembled WGS sequence"/>
</dbReference>
<dbReference type="AlphaFoldDB" id="A0AAW2GMP7"/>